<feature type="transmembrane region" description="Helical" evidence="1">
    <location>
        <begin position="83"/>
        <end position="106"/>
    </location>
</feature>
<gene>
    <name evidence="2" type="ORF">GOP47_0007771</name>
</gene>
<feature type="transmembrane region" description="Helical" evidence="1">
    <location>
        <begin position="155"/>
        <end position="172"/>
    </location>
</feature>
<keyword evidence="1" id="KW-0812">Transmembrane</keyword>
<sequence length="345" mass="38919">MARLMVPWKGAHSAQFRPAAQVSPPWRPCSLPTPLFKPAVSAAAFWRGRGDTPLTRPFLPSFARAHCERQGKHRATGPVQNPAVLQACLWLLASVYVFWLFILPYAPGDPVWAIKLDTITMILDLSLNFLFILPLTNLLGIHVLESPAVHPTAEALFNLVMGWSIMFAPMLFTDERRKRYSGSLVALWGIQMFLTNTVLIPYMAIRLNHEDRINEDVLSKTGSVKLELSGVQKVMVSGARVVSVVCGAVGLISVLWFFLGRADEGFGNFSDRWTFFLEYLASDRPGYAFVWDICLYSLFQPWLIGDNLDKVQKRKSEIIGYLRFIPYVGLVAYLWSLSDFEELEA</sequence>
<keyword evidence="1" id="KW-1133">Transmembrane helix</keyword>
<dbReference type="EMBL" id="JABFUD020000007">
    <property type="protein sequence ID" value="KAI5077947.1"/>
    <property type="molecule type" value="Genomic_DNA"/>
</dbReference>
<reference evidence="2" key="1">
    <citation type="submission" date="2021-01" db="EMBL/GenBank/DDBJ databases">
        <title>Adiantum capillus-veneris genome.</title>
        <authorList>
            <person name="Fang Y."/>
            <person name="Liao Q."/>
        </authorList>
    </citation>
    <scope>NUCLEOTIDE SEQUENCE</scope>
    <source>
        <strain evidence="2">H3</strain>
        <tissue evidence="2">Leaf</tissue>
    </source>
</reference>
<evidence type="ECO:0000313" key="3">
    <source>
        <dbReference type="Proteomes" id="UP000886520"/>
    </source>
</evidence>
<dbReference type="AlphaFoldDB" id="A0A9D4ZL95"/>
<accession>A0A9D4ZL95</accession>
<feature type="transmembrane region" description="Helical" evidence="1">
    <location>
        <begin position="238"/>
        <end position="259"/>
    </location>
</feature>
<organism evidence="2 3">
    <name type="scientific">Adiantum capillus-veneris</name>
    <name type="common">Maidenhair fern</name>
    <dbReference type="NCBI Taxonomy" id="13818"/>
    <lineage>
        <taxon>Eukaryota</taxon>
        <taxon>Viridiplantae</taxon>
        <taxon>Streptophyta</taxon>
        <taxon>Embryophyta</taxon>
        <taxon>Tracheophyta</taxon>
        <taxon>Polypodiopsida</taxon>
        <taxon>Polypodiidae</taxon>
        <taxon>Polypodiales</taxon>
        <taxon>Pteridineae</taxon>
        <taxon>Pteridaceae</taxon>
        <taxon>Vittarioideae</taxon>
        <taxon>Adiantum</taxon>
    </lineage>
</organism>
<name>A0A9D4ZL95_ADICA</name>
<evidence type="ECO:0000256" key="1">
    <source>
        <dbReference type="SAM" id="Phobius"/>
    </source>
</evidence>
<feature type="transmembrane region" description="Helical" evidence="1">
    <location>
        <begin position="118"/>
        <end position="143"/>
    </location>
</feature>
<proteinExistence type="predicted"/>
<keyword evidence="1" id="KW-0472">Membrane</keyword>
<feature type="transmembrane region" description="Helical" evidence="1">
    <location>
        <begin position="318"/>
        <end position="336"/>
    </location>
</feature>
<feature type="transmembrane region" description="Helical" evidence="1">
    <location>
        <begin position="184"/>
        <end position="205"/>
    </location>
</feature>
<keyword evidence="3" id="KW-1185">Reference proteome</keyword>
<dbReference type="Proteomes" id="UP000886520">
    <property type="component" value="Chromosome 7"/>
</dbReference>
<dbReference type="PANTHER" id="PTHR36367:SF2">
    <property type="entry name" value="TRANSMEMBRANE PROTEIN"/>
    <property type="match status" value="1"/>
</dbReference>
<protein>
    <submittedName>
        <fullName evidence="2">Uncharacterized protein</fullName>
    </submittedName>
</protein>
<dbReference type="OrthoDB" id="1925356at2759"/>
<dbReference type="PANTHER" id="PTHR36367">
    <property type="entry name" value="TRANSMEMBRANE PROTEIN"/>
    <property type="match status" value="1"/>
</dbReference>
<comment type="caution">
    <text evidence="2">The sequence shown here is derived from an EMBL/GenBank/DDBJ whole genome shotgun (WGS) entry which is preliminary data.</text>
</comment>
<evidence type="ECO:0000313" key="2">
    <source>
        <dbReference type="EMBL" id="KAI5077947.1"/>
    </source>
</evidence>